<dbReference type="PANTHER" id="PTHR46083">
    <property type="match status" value="1"/>
</dbReference>
<evidence type="ECO:0000256" key="6">
    <source>
        <dbReference type="ARBA" id="ARBA00022922"/>
    </source>
</evidence>
<accession>A0A8X7Z9B1</accession>
<evidence type="ECO:0000313" key="8">
    <source>
        <dbReference type="EMBL" id="KAG6766678.1"/>
    </source>
</evidence>
<comment type="caution">
    <text evidence="8">The sequence shown here is derived from an EMBL/GenBank/DDBJ whole genome shotgun (WGS) entry which is preliminary data.</text>
</comment>
<dbReference type="InterPro" id="IPR013534">
    <property type="entry name" value="Starch_synth_cat_dom"/>
</dbReference>
<evidence type="ECO:0000259" key="7">
    <source>
        <dbReference type="Pfam" id="PF08323"/>
    </source>
</evidence>
<sequence>MESVINSTILSLAGFPKSNPSIHHQKTVKARRTVCCSLSSSKNSNNGGDANGLLKEEEEEKYNDTWLLFKEAQQNILYLNKLRLVAVEELNKANREKQLLLDKIQQLEAVNKLGNEQSLWRELLLRIDSMVLTGLIDSAEASGMRKAVMGNKFSVALVFFDIRQKTDAELLAQLRHFSNGSRKNGFHIIQICTEMEPLVSVGSLSSYVTGLSKALQKKGHMVEVILPKYACLDLTEMQGLREIEAELYSYFNGQLHGNRIWTGIVHGIGVTLIQPLYYSSFFDRERVYGYSDDFERLEIPMFNISICRERCFHLVQKGVILQLPVNCKVDESCGQKTVEREYCLDEFQNDLLWCEKIYVYPTVPESQFTYFSRASLDYIAKSGKQPDVLHIHNWETAIVGPLFWDIFVKQGLGGTRVLLTCHGFDSQCLEQPDKLALCGLDPARLHRPDRLQDHAMTHLVNILKGGIVYSNKVVMVQSIYSKERIINSFSRGLEPTLAIHKDKLLVSPCGFDNSTWDPSKDKFLPKNYSADDLKGKSICKVALQQQLGLSKNSSTVLVGCISTESLDFDLNNQKAIWNATQKNVQVCTCFWDLYFFEENTGFSAEYWRNSLLAGEMRFIFMGSNATSADGALEYLKKELKDETVRFINKYDEALLHLIFAGSDIILCQSFHDPLLQVPLKALKYGAAPVAVTSNENKFRHFVDHEQETTRFSRFISSTFGYLSLSQAVDEIKNSPSKWKQKIVDAMAKDFSWNAECYDVHVSAYTALKSL</sequence>
<evidence type="ECO:0000256" key="1">
    <source>
        <dbReference type="ARBA" id="ARBA00001478"/>
    </source>
</evidence>
<evidence type="ECO:0000256" key="2">
    <source>
        <dbReference type="ARBA" id="ARBA00004727"/>
    </source>
</evidence>
<dbReference type="GO" id="GO:0009011">
    <property type="term" value="F:alpha-1,4-glucan glucosyltransferase (ADP-glucose donor) activity"/>
    <property type="evidence" value="ECO:0007669"/>
    <property type="project" value="UniProtKB-EC"/>
</dbReference>
<gene>
    <name evidence="8" type="ORF">POTOM_027849</name>
</gene>
<keyword evidence="5" id="KW-0808">Transferase</keyword>
<proteinExistence type="predicted"/>
<feature type="domain" description="Starch synthase catalytic" evidence="7">
    <location>
        <begin position="365"/>
        <end position="497"/>
    </location>
</feature>
<evidence type="ECO:0000256" key="3">
    <source>
        <dbReference type="ARBA" id="ARBA00012588"/>
    </source>
</evidence>
<comment type="pathway">
    <text evidence="2">Glycan biosynthesis; starch biosynthesis.</text>
</comment>
<evidence type="ECO:0000256" key="5">
    <source>
        <dbReference type="ARBA" id="ARBA00022679"/>
    </source>
</evidence>
<dbReference type="PANTHER" id="PTHR46083:SF3">
    <property type="entry name" value="UDP-GLYCOSYLTRANSFERASE SUPERFAMILY PROTEIN"/>
    <property type="match status" value="1"/>
</dbReference>
<keyword evidence="4" id="KW-0328">Glycosyltransferase</keyword>
<feature type="domain" description="Starch synthase catalytic" evidence="7">
    <location>
        <begin position="187"/>
        <end position="301"/>
    </location>
</feature>
<dbReference type="Pfam" id="PF08323">
    <property type="entry name" value="Glyco_transf_5"/>
    <property type="match status" value="2"/>
</dbReference>
<name>A0A8X7Z9B1_POPTO</name>
<dbReference type="GO" id="GO:0019252">
    <property type="term" value="P:starch biosynthetic process"/>
    <property type="evidence" value="ECO:0007669"/>
    <property type="project" value="UniProtKB-KW"/>
</dbReference>
<evidence type="ECO:0000313" key="9">
    <source>
        <dbReference type="Proteomes" id="UP000886885"/>
    </source>
</evidence>
<dbReference type="EMBL" id="JAAWWB010000014">
    <property type="protein sequence ID" value="KAG6766678.1"/>
    <property type="molecule type" value="Genomic_DNA"/>
</dbReference>
<reference evidence="8" key="1">
    <citation type="journal article" date="2020" name="bioRxiv">
        <title>Hybrid origin of Populus tomentosa Carr. identified through genome sequencing and phylogenomic analysis.</title>
        <authorList>
            <person name="An X."/>
            <person name="Gao K."/>
            <person name="Chen Z."/>
            <person name="Li J."/>
            <person name="Yang X."/>
            <person name="Yang X."/>
            <person name="Zhou J."/>
            <person name="Guo T."/>
            <person name="Zhao T."/>
            <person name="Huang S."/>
            <person name="Miao D."/>
            <person name="Khan W.U."/>
            <person name="Rao P."/>
            <person name="Ye M."/>
            <person name="Lei B."/>
            <person name="Liao W."/>
            <person name="Wang J."/>
            <person name="Ji L."/>
            <person name="Li Y."/>
            <person name="Guo B."/>
            <person name="Mustafa N.S."/>
            <person name="Li S."/>
            <person name="Yun Q."/>
            <person name="Keller S.R."/>
            <person name="Mao J."/>
            <person name="Zhang R."/>
            <person name="Strauss S.H."/>
        </authorList>
    </citation>
    <scope>NUCLEOTIDE SEQUENCE</scope>
    <source>
        <strain evidence="8">GM15</strain>
        <tissue evidence="8">Leaf</tissue>
    </source>
</reference>
<comment type="catalytic activity">
    <reaction evidence="1">
        <text>[(1-&gt;4)-alpha-D-glucosyl](n) + ADP-alpha-D-glucose = [(1-&gt;4)-alpha-D-glucosyl](n+1) + ADP + H(+)</text>
        <dbReference type="Rhea" id="RHEA:18189"/>
        <dbReference type="Rhea" id="RHEA-COMP:9584"/>
        <dbReference type="Rhea" id="RHEA-COMP:9587"/>
        <dbReference type="ChEBI" id="CHEBI:15378"/>
        <dbReference type="ChEBI" id="CHEBI:15444"/>
        <dbReference type="ChEBI" id="CHEBI:57498"/>
        <dbReference type="ChEBI" id="CHEBI:456216"/>
        <dbReference type="EC" id="2.4.1.21"/>
    </reaction>
</comment>
<dbReference type="OrthoDB" id="2018403at2759"/>
<dbReference type="EC" id="2.4.1.21" evidence="3"/>
<keyword evidence="9" id="KW-1185">Reference proteome</keyword>
<evidence type="ECO:0000256" key="4">
    <source>
        <dbReference type="ARBA" id="ARBA00022676"/>
    </source>
</evidence>
<dbReference type="AlphaFoldDB" id="A0A8X7Z9B1"/>
<dbReference type="Proteomes" id="UP000886885">
    <property type="component" value="Chromosome 7D"/>
</dbReference>
<protein>
    <recommendedName>
        <fullName evidence="3">starch synthase</fullName>
        <ecNumber evidence="3">2.4.1.21</ecNumber>
    </recommendedName>
</protein>
<organism evidence="8 9">
    <name type="scientific">Populus tomentosa</name>
    <name type="common">Chinese white poplar</name>
    <dbReference type="NCBI Taxonomy" id="118781"/>
    <lineage>
        <taxon>Eukaryota</taxon>
        <taxon>Viridiplantae</taxon>
        <taxon>Streptophyta</taxon>
        <taxon>Embryophyta</taxon>
        <taxon>Tracheophyta</taxon>
        <taxon>Spermatophyta</taxon>
        <taxon>Magnoliopsida</taxon>
        <taxon>eudicotyledons</taxon>
        <taxon>Gunneridae</taxon>
        <taxon>Pentapetalae</taxon>
        <taxon>rosids</taxon>
        <taxon>fabids</taxon>
        <taxon>Malpighiales</taxon>
        <taxon>Salicaceae</taxon>
        <taxon>Saliceae</taxon>
        <taxon>Populus</taxon>
    </lineage>
</organism>
<keyword evidence="6" id="KW-0750">Starch biosynthesis</keyword>